<dbReference type="EMBL" id="CP002583">
    <property type="protein sequence ID" value="ADZ91350.1"/>
    <property type="molecule type" value="Genomic_DNA"/>
</dbReference>
<dbReference type="HOGENOM" id="CLU_1967920_0_0_6"/>
<dbReference type="KEGG" id="mme:Marme_2102"/>
<organism evidence="2 3">
    <name type="scientific">Marinomonas mediterranea (strain ATCC 700492 / JCM 21426 / NBRC 103028 / MMB-1)</name>
    <dbReference type="NCBI Taxonomy" id="717774"/>
    <lineage>
        <taxon>Bacteria</taxon>
        <taxon>Pseudomonadati</taxon>
        <taxon>Pseudomonadota</taxon>
        <taxon>Gammaproteobacteria</taxon>
        <taxon>Oceanospirillales</taxon>
        <taxon>Oceanospirillaceae</taxon>
        <taxon>Marinomonas</taxon>
    </lineage>
</organism>
<feature type="transmembrane region" description="Helical" evidence="1">
    <location>
        <begin position="38"/>
        <end position="58"/>
    </location>
</feature>
<keyword evidence="1" id="KW-0812">Transmembrane</keyword>
<sequence>MNDRVKYLLIQLFIFLLPGFFSVLYIEPNAYGLDFAETFLFHICGISGFLSLWLLLTLPAVFMNLVMSEVILIPISIVFCIVGATFIYMRLYKPIIKRIILISIVNLWLSIWSILIGQAIIFISGHA</sequence>
<feature type="transmembrane region" description="Helical" evidence="1">
    <location>
        <begin position="95"/>
        <end position="123"/>
    </location>
</feature>
<evidence type="ECO:0000313" key="3">
    <source>
        <dbReference type="Proteomes" id="UP000001062"/>
    </source>
</evidence>
<name>F2K408_MARM1</name>
<feature type="transmembrane region" description="Helical" evidence="1">
    <location>
        <begin position="70"/>
        <end position="89"/>
    </location>
</feature>
<proteinExistence type="predicted"/>
<accession>F2K408</accession>
<keyword evidence="1" id="KW-0472">Membrane</keyword>
<evidence type="ECO:0000313" key="2">
    <source>
        <dbReference type="EMBL" id="ADZ91350.1"/>
    </source>
</evidence>
<dbReference type="Proteomes" id="UP000001062">
    <property type="component" value="Chromosome"/>
</dbReference>
<keyword evidence="3" id="KW-1185">Reference proteome</keyword>
<evidence type="ECO:0000256" key="1">
    <source>
        <dbReference type="SAM" id="Phobius"/>
    </source>
</evidence>
<dbReference type="AlphaFoldDB" id="F2K408"/>
<reference evidence="2 3" key="1">
    <citation type="journal article" date="2012" name="Stand. Genomic Sci.">
        <title>Complete genome sequence of the melanogenic marine bacterium Marinomonas mediterranea type strain (MMB-1(T)).</title>
        <authorList>
            <person name="Lucas-Elio P."/>
            <person name="Goodwin L."/>
            <person name="Woyke T."/>
            <person name="Pitluck S."/>
            <person name="Nolan M."/>
            <person name="Kyrpides N.C."/>
            <person name="Detter J.C."/>
            <person name="Copeland A."/>
            <person name="Teshima H."/>
            <person name="Bruce D."/>
            <person name="Detter C."/>
            <person name="Tapia R."/>
            <person name="Han S."/>
            <person name="Land M.L."/>
            <person name="Ivanova N."/>
            <person name="Mikhailova N."/>
            <person name="Johnston A.W."/>
            <person name="Sanchez-Amat A."/>
        </authorList>
    </citation>
    <scope>NUCLEOTIDE SEQUENCE [LARGE SCALE GENOMIC DNA]</scope>
    <source>
        <strain evidence="3">ATCC 700492 / JCM 21426 / NBRC 103028 / MMB-1</strain>
    </source>
</reference>
<gene>
    <name evidence="2" type="ordered locus">Marme_2102</name>
</gene>
<keyword evidence="1" id="KW-1133">Transmembrane helix</keyword>
<protein>
    <submittedName>
        <fullName evidence="2">Uncharacterized protein</fullName>
    </submittedName>
</protein>
<feature type="transmembrane region" description="Helical" evidence="1">
    <location>
        <begin position="7"/>
        <end position="26"/>
    </location>
</feature>